<dbReference type="GO" id="GO:0016679">
    <property type="term" value="F:oxidoreductase activity, acting on diphenols and related substances as donors"/>
    <property type="evidence" value="ECO:0007669"/>
    <property type="project" value="TreeGrafter"/>
</dbReference>
<dbReference type="KEGG" id="gba:J421_0075"/>
<dbReference type="InterPro" id="IPR013130">
    <property type="entry name" value="Fe3_Rdtase_TM_dom"/>
</dbReference>
<comment type="subunit">
    <text evidence="7">Heterodimer of a catalytic subunit (MsrP) and a heme-binding subunit (MsrQ).</text>
</comment>
<reference evidence="9 10" key="1">
    <citation type="journal article" date="2014" name="Genome Announc.">
        <title>Genome Sequence and Methylome of Soil Bacterium Gemmatirosa kalamazoonensis KBS708T, a Member of the Rarely Cultivated Gemmatimonadetes Phylum.</title>
        <authorList>
            <person name="Debruyn J.M."/>
            <person name="Radosevich M."/>
            <person name="Wommack K.E."/>
            <person name="Polson S.W."/>
            <person name="Hauser L.J."/>
            <person name="Fawaz M.N."/>
            <person name="Korlach J."/>
            <person name="Tsai Y.C."/>
        </authorList>
    </citation>
    <scope>NUCLEOTIDE SEQUENCE [LARGE SCALE GENOMIC DNA]</scope>
    <source>
        <strain evidence="9 10">KBS708</strain>
    </source>
</reference>
<evidence type="ECO:0000256" key="2">
    <source>
        <dbReference type="ARBA" id="ARBA00022448"/>
    </source>
</evidence>
<dbReference type="GO" id="GO:0030091">
    <property type="term" value="P:protein repair"/>
    <property type="evidence" value="ECO:0007669"/>
    <property type="project" value="UniProtKB-UniRule"/>
</dbReference>
<keyword evidence="7" id="KW-0249">Electron transport</keyword>
<dbReference type="GO" id="GO:0020037">
    <property type="term" value="F:heme binding"/>
    <property type="evidence" value="ECO:0007669"/>
    <property type="project" value="UniProtKB-UniRule"/>
</dbReference>
<feature type="transmembrane region" description="Helical" evidence="7">
    <location>
        <begin position="110"/>
        <end position="130"/>
    </location>
</feature>
<keyword evidence="7" id="KW-0288">FMN</keyword>
<dbReference type="PANTHER" id="PTHR36964:SF1">
    <property type="entry name" value="PROTEIN-METHIONINE-SULFOXIDE REDUCTASE HEME-BINDING SUBUNIT MSRQ"/>
    <property type="match status" value="1"/>
</dbReference>
<feature type="transmembrane region" description="Helical" evidence="7">
    <location>
        <begin position="142"/>
        <end position="159"/>
    </location>
</feature>
<evidence type="ECO:0000313" key="10">
    <source>
        <dbReference type="Proteomes" id="UP000019151"/>
    </source>
</evidence>
<dbReference type="HAMAP" id="MF_01207">
    <property type="entry name" value="MsrQ"/>
    <property type="match status" value="1"/>
</dbReference>
<comment type="subcellular location">
    <subcellularLocation>
        <location evidence="7">Cell membrane</location>
        <topology evidence="7">Multi-pass membrane protein</topology>
    </subcellularLocation>
    <subcellularLocation>
        <location evidence="1">Membrane</location>
        <topology evidence="1">Multi-pass membrane protein</topology>
    </subcellularLocation>
</comment>
<proteinExistence type="inferred from homology"/>
<keyword evidence="10" id="KW-1185">Reference proteome</keyword>
<dbReference type="EMBL" id="CP007128">
    <property type="protein sequence ID" value="AHG87612.1"/>
    <property type="molecule type" value="Genomic_DNA"/>
</dbReference>
<dbReference type="InterPro" id="IPR022837">
    <property type="entry name" value="MsrQ-like"/>
</dbReference>
<keyword evidence="7" id="KW-1003">Cell membrane</keyword>
<dbReference type="GO" id="GO:0010181">
    <property type="term" value="F:FMN binding"/>
    <property type="evidence" value="ECO:0007669"/>
    <property type="project" value="UniProtKB-UniRule"/>
</dbReference>
<comment type="similarity">
    <text evidence="7">Belongs to the MsrQ family.</text>
</comment>
<dbReference type="InParanoid" id="W0RAX1"/>
<keyword evidence="6 7" id="KW-0472">Membrane</keyword>
<evidence type="ECO:0000256" key="3">
    <source>
        <dbReference type="ARBA" id="ARBA00022692"/>
    </source>
</evidence>
<feature type="domain" description="Ferric oxidoreductase" evidence="8">
    <location>
        <begin position="40"/>
        <end position="153"/>
    </location>
</feature>
<dbReference type="GO" id="GO:0009055">
    <property type="term" value="F:electron transfer activity"/>
    <property type="evidence" value="ECO:0007669"/>
    <property type="project" value="UniProtKB-UniRule"/>
</dbReference>
<gene>
    <name evidence="7" type="primary">msrQ</name>
    <name evidence="9" type="ORF">J421_0075</name>
</gene>
<keyword evidence="7" id="KW-0285">Flavoprotein</keyword>
<organism evidence="9 10">
    <name type="scientific">Gemmatirosa kalamazoonensis</name>
    <dbReference type="NCBI Taxonomy" id="861299"/>
    <lineage>
        <taxon>Bacteria</taxon>
        <taxon>Pseudomonadati</taxon>
        <taxon>Gemmatimonadota</taxon>
        <taxon>Gemmatimonadia</taxon>
        <taxon>Gemmatimonadales</taxon>
        <taxon>Gemmatimonadaceae</taxon>
        <taxon>Gemmatirosa</taxon>
    </lineage>
</organism>
<accession>W0RAX1</accession>
<comment type="cofactor">
    <cofactor evidence="7">
        <name>heme b</name>
        <dbReference type="ChEBI" id="CHEBI:60344"/>
    </cofactor>
    <text evidence="7">Binds 1 heme b (iron(II)-protoporphyrin IX) group per subunit.</text>
</comment>
<evidence type="ECO:0000256" key="7">
    <source>
        <dbReference type="HAMAP-Rule" id="MF_01207"/>
    </source>
</evidence>
<keyword evidence="5 7" id="KW-0408">Iron</keyword>
<evidence type="ECO:0000256" key="6">
    <source>
        <dbReference type="ARBA" id="ARBA00023136"/>
    </source>
</evidence>
<keyword evidence="3 7" id="KW-0812">Transmembrane</keyword>
<keyword evidence="4 7" id="KW-1133">Transmembrane helix</keyword>
<feature type="transmembrane region" description="Helical" evidence="7">
    <location>
        <begin position="171"/>
        <end position="188"/>
    </location>
</feature>
<comment type="cofactor">
    <cofactor evidence="7">
        <name>FMN</name>
        <dbReference type="ChEBI" id="CHEBI:58210"/>
    </cofactor>
    <text evidence="7">Binds 1 FMN per subunit.</text>
</comment>
<dbReference type="HOGENOM" id="CLU_080662_0_1_0"/>
<dbReference type="Pfam" id="PF01794">
    <property type="entry name" value="Ferric_reduct"/>
    <property type="match status" value="1"/>
</dbReference>
<keyword evidence="2 7" id="KW-0813">Transport</keyword>
<name>W0RAX1_9BACT</name>
<dbReference type="STRING" id="861299.J421_0075"/>
<dbReference type="AlphaFoldDB" id="W0RAX1"/>
<sequence>MWLLGALPALWLAWQLWRAWNGEPHTLGREPVKGLEHATGDWTIRFLAATLAVTPLRQLTGWNWLARYRRILGLLAFGYACTHLTTYAVLDLELDLGEVAHEIVKRPYLVVGFTAWLLLLPLAVTSTTGWIRRLGGKRWDRLHAAVYAVVALGLVHFWWSQKKDKSDPLAWALVFAVLFAWRAWRAVVRRRDRGR</sequence>
<evidence type="ECO:0000256" key="1">
    <source>
        <dbReference type="ARBA" id="ARBA00004141"/>
    </source>
</evidence>
<evidence type="ECO:0000256" key="4">
    <source>
        <dbReference type="ARBA" id="ARBA00022989"/>
    </source>
</evidence>
<keyword evidence="7" id="KW-0479">Metal-binding</keyword>
<dbReference type="PANTHER" id="PTHR36964">
    <property type="entry name" value="PROTEIN-METHIONINE-SULFOXIDE REDUCTASE HEME-BINDING SUBUNIT MSRQ"/>
    <property type="match status" value="1"/>
</dbReference>
<dbReference type="GO" id="GO:0046872">
    <property type="term" value="F:metal ion binding"/>
    <property type="evidence" value="ECO:0007669"/>
    <property type="project" value="UniProtKB-KW"/>
</dbReference>
<keyword evidence="7" id="KW-0349">Heme</keyword>
<comment type="function">
    <text evidence="7">Part of the MsrPQ system that repairs oxidized cell envelope proteins containing methionine sulfoxide residues (Met-O), using respiratory chain electrons. Thus protects these proteins from oxidative-stress damage caused by reactive species of oxygen and chlorine. MsrPQ is essential for the maintenance of envelope integrity under bleach stress, rescuing a wide series of structurally unrelated cell envelope proteins from methionine oxidation. MsrQ provides electrons for reduction to the reductase catalytic subunit MsrP, using the quinone pool of the respiratory chain.</text>
</comment>
<dbReference type="Proteomes" id="UP000019151">
    <property type="component" value="Chromosome"/>
</dbReference>
<evidence type="ECO:0000259" key="8">
    <source>
        <dbReference type="Pfam" id="PF01794"/>
    </source>
</evidence>
<feature type="transmembrane region" description="Helical" evidence="7">
    <location>
        <begin position="71"/>
        <end position="90"/>
    </location>
</feature>
<evidence type="ECO:0000313" key="9">
    <source>
        <dbReference type="EMBL" id="AHG87612.1"/>
    </source>
</evidence>
<comment type="caution">
    <text evidence="7">Lacks conserved residue(s) required for the propagation of feature annotation.</text>
</comment>
<dbReference type="PATRIC" id="fig|861299.3.peg.72"/>
<evidence type="ECO:0000256" key="5">
    <source>
        <dbReference type="ARBA" id="ARBA00023004"/>
    </source>
</evidence>
<dbReference type="GO" id="GO:0005886">
    <property type="term" value="C:plasma membrane"/>
    <property type="evidence" value="ECO:0007669"/>
    <property type="project" value="UniProtKB-SubCell"/>
</dbReference>
<protein>
    <recommendedName>
        <fullName evidence="7">Protein-methionine-sulfoxide reductase heme-binding subunit MsrQ</fullName>
    </recommendedName>
    <alternativeName>
        <fullName evidence="7">Flavocytochrome MsrQ</fullName>
    </alternativeName>
</protein>
<dbReference type="eggNOG" id="COG2717">
    <property type="taxonomic scope" value="Bacteria"/>
</dbReference>